<keyword evidence="4" id="KW-1185">Reference proteome</keyword>
<feature type="region of interest" description="Disordered" evidence="1">
    <location>
        <begin position="1"/>
        <end position="24"/>
    </location>
</feature>
<evidence type="ECO:0000313" key="4">
    <source>
        <dbReference type="Proteomes" id="UP000261811"/>
    </source>
</evidence>
<evidence type="ECO:0000313" key="3">
    <source>
        <dbReference type="EMBL" id="RFU42769.1"/>
    </source>
</evidence>
<name>A0A372JS53_9ACTN</name>
<feature type="domain" description="DUF397" evidence="2">
    <location>
        <begin position="10"/>
        <end position="62"/>
    </location>
</feature>
<evidence type="ECO:0000259" key="2">
    <source>
        <dbReference type="Pfam" id="PF04149"/>
    </source>
</evidence>
<dbReference type="InterPro" id="IPR007278">
    <property type="entry name" value="DUF397"/>
</dbReference>
<feature type="compositionally biased region" description="Basic and acidic residues" evidence="1">
    <location>
        <begin position="1"/>
        <end position="12"/>
    </location>
</feature>
<gene>
    <name evidence="3" type="ORF">DZF91_05000</name>
</gene>
<dbReference type="AlphaFoldDB" id="A0A372JS53"/>
<dbReference type="Proteomes" id="UP000261811">
    <property type="component" value="Unassembled WGS sequence"/>
</dbReference>
<proteinExistence type="predicted"/>
<comment type="caution">
    <text evidence="3">The sequence shown here is derived from an EMBL/GenBank/DDBJ whole genome shotgun (WGS) entry which is preliminary data.</text>
</comment>
<dbReference type="RefSeq" id="WP_117356313.1">
    <property type="nucleotide sequence ID" value="NZ_QURH01000099.1"/>
</dbReference>
<accession>A0A372JS53</accession>
<organism evidence="3 4">
    <name type="scientific">Actinomadura logoneensis</name>
    <dbReference type="NCBI Taxonomy" id="2293572"/>
    <lineage>
        <taxon>Bacteria</taxon>
        <taxon>Bacillati</taxon>
        <taxon>Actinomycetota</taxon>
        <taxon>Actinomycetes</taxon>
        <taxon>Streptosporangiales</taxon>
        <taxon>Thermomonosporaceae</taxon>
        <taxon>Actinomadura</taxon>
    </lineage>
</organism>
<sequence length="68" mass="7423">MSPHVDLSEARWRKSSWSGSTDSDCVEVAPVSRFIALRDSKAPDSGALFVTPTAWRALLHSVGHLTND</sequence>
<dbReference type="EMBL" id="QURH01000099">
    <property type="protein sequence ID" value="RFU42769.1"/>
    <property type="molecule type" value="Genomic_DNA"/>
</dbReference>
<dbReference type="Pfam" id="PF04149">
    <property type="entry name" value="DUF397"/>
    <property type="match status" value="1"/>
</dbReference>
<protein>
    <submittedName>
        <fullName evidence="3">DUF397 domain-containing protein</fullName>
    </submittedName>
</protein>
<reference evidence="3 4" key="1">
    <citation type="submission" date="2018-08" db="EMBL/GenBank/DDBJ databases">
        <title>Actinomadura jelena sp. nov., a novel Actinomycete isolated from soil in Chad.</title>
        <authorList>
            <person name="Shi L."/>
        </authorList>
    </citation>
    <scope>NUCLEOTIDE SEQUENCE [LARGE SCALE GENOMIC DNA]</scope>
    <source>
        <strain evidence="3 4">NEAU-G17</strain>
    </source>
</reference>
<dbReference type="OrthoDB" id="3430276at2"/>
<evidence type="ECO:0000256" key="1">
    <source>
        <dbReference type="SAM" id="MobiDB-lite"/>
    </source>
</evidence>